<name>M7BUV5_CHEMY</name>
<dbReference type="Proteomes" id="UP000031443">
    <property type="component" value="Unassembled WGS sequence"/>
</dbReference>
<gene>
    <name evidence="2" type="ORF">UY3_10938</name>
</gene>
<accession>M7BUV5</accession>
<feature type="region of interest" description="Disordered" evidence="1">
    <location>
        <begin position="21"/>
        <end position="49"/>
    </location>
</feature>
<organism evidence="2 3">
    <name type="scientific">Chelonia mydas</name>
    <name type="common">Green sea-turtle</name>
    <name type="synonym">Chelonia agassizi</name>
    <dbReference type="NCBI Taxonomy" id="8469"/>
    <lineage>
        <taxon>Eukaryota</taxon>
        <taxon>Metazoa</taxon>
        <taxon>Chordata</taxon>
        <taxon>Craniata</taxon>
        <taxon>Vertebrata</taxon>
        <taxon>Euteleostomi</taxon>
        <taxon>Archelosauria</taxon>
        <taxon>Testudinata</taxon>
        <taxon>Testudines</taxon>
        <taxon>Cryptodira</taxon>
        <taxon>Durocryptodira</taxon>
        <taxon>Americhelydia</taxon>
        <taxon>Chelonioidea</taxon>
        <taxon>Cheloniidae</taxon>
        <taxon>Chelonia</taxon>
    </lineage>
</organism>
<proteinExistence type="predicted"/>
<protein>
    <submittedName>
        <fullName evidence="2">Uncharacterized protein</fullName>
    </submittedName>
</protein>
<dbReference type="EMBL" id="KB543130">
    <property type="protein sequence ID" value="EMP31902.1"/>
    <property type="molecule type" value="Genomic_DNA"/>
</dbReference>
<keyword evidence="3" id="KW-1185">Reference proteome</keyword>
<evidence type="ECO:0000256" key="1">
    <source>
        <dbReference type="SAM" id="MobiDB-lite"/>
    </source>
</evidence>
<dbReference type="AlphaFoldDB" id="M7BUV5"/>
<sequence>MAAAPPSTPLPPLTLVEFRSRQQSDRGSIYRKPKAPLLRPPTPAPGSVATMLPAPVRREAGWCGPSRKCLNRLFFMNSFYGCVYTMDLTAAQLYRNCAALNDQQHRQPKKTPMKTELKNRQKSGIHNVERDKSSRMQYCRSHGGPWMLERQGSKFCHIALVFGAYGM</sequence>
<feature type="region of interest" description="Disordered" evidence="1">
    <location>
        <begin position="104"/>
        <end position="127"/>
    </location>
</feature>
<reference evidence="3" key="1">
    <citation type="journal article" date="2013" name="Nat. Genet.">
        <title>The draft genomes of soft-shell turtle and green sea turtle yield insights into the development and evolution of the turtle-specific body plan.</title>
        <authorList>
            <person name="Wang Z."/>
            <person name="Pascual-Anaya J."/>
            <person name="Zadissa A."/>
            <person name="Li W."/>
            <person name="Niimura Y."/>
            <person name="Huang Z."/>
            <person name="Li C."/>
            <person name="White S."/>
            <person name="Xiong Z."/>
            <person name="Fang D."/>
            <person name="Wang B."/>
            <person name="Ming Y."/>
            <person name="Chen Y."/>
            <person name="Zheng Y."/>
            <person name="Kuraku S."/>
            <person name="Pignatelli M."/>
            <person name="Herrero J."/>
            <person name="Beal K."/>
            <person name="Nozawa M."/>
            <person name="Li Q."/>
            <person name="Wang J."/>
            <person name="Zhang H."/>
            <person name="Yu L."/>
            <person name="Shigenobu S."/>
            <person name="Wang J."/>
            <person name="Liu J."/>
            <person name="Flicek P."/>
            <person name="Searle S."/>
            <person name="Wang J."/>
            <person name="Kuratani S."/>
            <person name="Yin Y."/>
            <person name="Aken B."/>
            <person name="Zhang G."/>
            <person name="Irie N."/>
        </authorList>
    </citation>
    <scope>NUCLEOTIDE SEQUENCE [LARGE SCALE GENOMIC DNA]</scope>
</reference>
<evidence type="ECO:0000313" key="2">
    <source>
        <dbReference type="EMBL" id="EMP31902.1"/>
    </source>
</evidence>
<evidence type="ECO:0000313" key="3">
    <source>
        <dbReference type="Proteomes" id="UP000031443"/>
    </source>
</evidence>